<evidence type="ECO:0000259" key="1">
    <source>
        <dbReference type="PROSITE" id="PS51186"/>
    </source>
</evidence>
<dbReference type="PROSITE" id="PS51186">
    <property type="entry name" value="GNAT"/>
    <property type="match status" value="1"/>
</dbReference>
<dbReference type="InterPro" id="IPR000182">
    <property type="entry name" value="GNAT_dom"/>
</dbReference>
<dbReference type="CDD" id="cd04301">
    <property type="entry name" value="NAT_SF"/>
    <property type="match status" value="1"/>
</dbReference>
<evidence type="ECO:0000313" key="3">
    <source>
        <dbReference type="Proteomes" id="UP001157186"/>
    </source>
</evidence>
<dbReference type="EMBL" id="BSST01000001">
    <property type="protein sequence ID" value="GLX79382.1"/>
    <property type="molecule type" value="Genomic_DNA"/>
</dbReference>
<comment type="caution">
    <text evidence="2">The sequence shown here is derived from an EMBL/GenBank/DDBJ whole genome shotgun (WGS) entry which is preliminary data.</text>
</comment>
<dbReference type="Gene3D" id="3.40.630.30">
    <property type="match status" value="1"/>
</dbReference>
<gene>
    <name evidence="2" type="ORF">tinsulaeT_27220</name>
</gene>
<sequence length="188" mass="21189">MKSEIIYRNIESGDYDAVIALGTLVHGEGYIDQENIKQWVAKGIKGDINASYVAYHQDKLVGFRLTYAAEQWDIDKWCSPQLWQVAAEHVCYFKCNTVDENYRGYGIGSELLKLSIKAVKQQGATAGVSHLWMQSPGNSAVKYFTKCGGKLVQEHPDKWNEWCVQGYICPICASDCHCSAAEMIIYFN</sequence>
<proteinExistence type="predicted"/>
<organism evidence="2 3">
    <name type="scientific">Thalassotalea insulae</name>
    <dbReference type="NCBI Taxonomy" id="2056778"/>
    <lineage>
        <taxon>Bacteria</taxon>
        <taxon>Pseudomonadati</taxon>
        <taxon>Pseudomonadota</taxon>
        <taxon>Gammaproteobacteria</taxon>
        <taxon>Alteromonadales</taxon>
        <taxon>Colwelliaceae</taxon>
        <taxon>Thalassotalea</taxon>
    </lineage>
</organism>
<keyword evidence="3" id="KW-1185">Reference proteome</keyword>
<name>A0ABQ6GXQ5_9GAMM</name>
<evidence type="ECO:0000313" key="2">
    <source>
        <dbReference type="EMBL" id="GLX79382.1"/>
    </source>
</evidence>
<dbReference type="Proteomes" id="UP001157186">
    <property type="component" value="Unassembled WGS sequence"/>
</dbReference>
<reference evidence="2 3" key="1">
    <citation type="submission" date="2023-03" db="EMBL/GenBank/DDBJ databases">
        <title>Draft genome sequence of Thalassotalea insulae KCTC 62186T.</title>
        <authorList>
            <person name="Sawabe T."/>
        </authorList>
    </citation>
    <scope>NUCLEOTIDE SEQUENCE [LARGE SCALE GENOMIC DNA]</scope>
    <source>
        <strain evidence="2 3">KCTC 62186</strain>
    </source>
</reference>
<protein>
    <recommendedName>
        <fullName evidence="1">N-acetyltransferase domain-containing protein</fullName>
    </recommendedName>
</protein>
<dbReference type="Pfam" id="PF00583">
    <property type="entry name" value="Acetyltransf_1"/>
    <property type="match status" value="1"/>
</dbReference>
<dbReference type="SUPFAM" id="SSF55729">
    <property type="entry name" value="Acyl-CoA N-acyltransferases (Nat)"/>
    <property type="match status" value="1"/>
</dbReference>
<feature type="domain" description="N-acetyltransferase" evidence="1">
    <location>
        <begin position="5"/>
        <end position="188"/>
    </location>
</feature>
<accession>A0ABQ6GXQ5</accession>
<dbReference type="InterPro" id="IPR016181">
    <property type="entry name" value="Acyl_CoA_acyltransferase"/>
</dbReference>
<dbReference type="RefSeq" id="WP_284245293.1">
    <property type="nucleotide sequence ID" value="NZ_BSST01000001.1"/>
</dbReference>